<accession>A0A9N9TXB5</accession>
<dbReference type="AlphaFoldDB" id="A0A9N9TXB5"/>
<name>A0A9N9TXB5_PHYSR</name>
<gene>
    <name evidence="1" type="ORF">PHYEVI_LOCUS10916</name>
</gene>
<protein>
    <submittedName>
        <fullName evidence="1">Uncharacterized protein</fullName>
    </submittedName>
</protein>
<sequence>MYTRRTKFVIFLAIPLVLLAPTSYGQVYVLLGDLINLIINLTRIQSYVFPLYPNFGLAGESIFGKFD</sequence>
<proteinExistence type="predicted"/>
<reference evidence="1" key="1">
    <citation type="submission" date="2022-01" db="EMBL/GenBank/DDBJ databases">
        <authorList>
            <person name="King R."/>
        </authorList>
    </citation>
    <scope>NUCLEOTIDE SEQUENCE</scope>
</reference>
<keyword evidence="2" id="KW-1185">Reference proteome</keyword>
<evidence type="ECO:0000313" key="1">
    <source>
        <dbReference type="EMBL" id="CAG9864665.1"/>
    </source>
</evidence>
<organism evidence="1 2">
    <name type="scientific">Phyllotreta striolata</name>
    <name type="common">Striped flea beetle</name>
    <name type="synonym">Crioceris striolata</name>
    <dbReference type="NCBI Taxonomy" id="444603"/>
    <lineage>
        <taxon>Eukaryota</taxon>
        <taxon>Metazoa</taxon>
        <taxon>Ecdysozoa</taxon>
        <taxon>Arthropoda</taxon>
        <taxon>Hexapoda</taxon>
        <taxon>Insecta</taxon>
        <taxon>Pterygota</taxon>
        <taxon>Neoptera</taxon>
        <taxon>Endopterygota</taxon>
        <taxon>Coleoptera</taxon>
        <taxon>Polyphaga</taxon>
        <taxon>Cucujiformia</taxon>
        <taxon>Chrysomeloidea</taxon>
        <taxon>Chrysomelidae</taxon>
        <taxon>Galerucinae</taxon>
        <taxon>Alticini</taxon>
        <taxon>Phyllotreta</taxon>
    </lineage>
</organism>
<dbReference type="Proteomes" id="UP001153712">
    <property type="component" value="Chromosome 8"/>
</dbReference>
<dbReference type="EMBL" id="OU900101">
    <property type="protein sequence ID" value="CAG9864665.1"/>
    <property type="molecule type" value="Genomic_DNA"/>
</dbReference>
<evidence type="ECO:0000313" key="2">
    <source>
        <dbReference type="Proteomes" id="UP001153712"/>
    </source>
</evidence>